<dbReference type="SMART" id="SM00595">
    <property type="entry name" value="MADF"/>
    <property type="match status" value="1"/>
</dbReference>
<evidence type="ECO:0000256" key="1">
    <source>
        <dbReference type="PROSITE-ProRule" id="PRU00371"/>
    </source>
</evidence>
<evidence type="ECO:0000259" key="3">
    <source>
        <dbReference type="PROSITE" id="PS51029"/>
    </source>
</evidence>
<reference evidence="5 6" key="1">
    <citation type="submission" date="2024-08" db="EMBL/GenBank/DDBJ databases">
        <authorList>
            <person name="Will J Nash"/>
            <person name="Angela Man"/>
            <person name="Seanna McTaggart"/>
            <person name="Kendall Baker"/>
            <person name="Tom Barker"/>
            <person name="Leah Catchpole"/>
            <person name="Alex Durrant"/>
            <person name="Karim Gharbi"/>
            <person name="Naomi Irish"/>
            <person name="Gemy Kaithakottil"/>
            <person name="Debby Ku"/>
            <person name="Aaliyah Providence"/>
            <person name="Felix Shaw"/>
            <person name="David Swarbreck"/>
            <person name="Chris Watkins"/>
            <person name="Ann M. McCartney"/>
            <person name="Giulio Formenti"/>
            <person name="Alice Mouton"/>
            <person name="Noel Vella"/>
            <person name="Bjorn M von Reumont"/>
            <person name="Adriana Vella"/>
            <person name="Wilfried Haerty"/>
        </authorList>
    </citation>
    <scope>NUCLEOTIDE SEQUENCE [LARGE SCALE GENOMIC DNA]</scope>
</reference>
<feature type="compositionally biased region" description="Polar residues" evidence="2">
    <location>
        <begin position="106"/>
        <end position="122"/>
    </location>
</feature>
<protein>
    <recommendedName>
        <fullName evidence="7">MADF domain-containing protein</fullName>
    </recommendedName>
</protein>
<dbReference type="InterPro" id="IPR004210">
    <property type="entry name" value="BESS_motif"/>
</dbReference>
<sequence length="245" mass="28353">MSDVENYVNLILTVKKYPTLYDFSCDDYYNNFERAKMWRVVAQEVNATPAECKEKWKNFLMSFNTYLGSQNSENSKMNDIADYLHFLLPYSKHRPDDGLNDDGTIAQETWNEDNTASDTSFSYDKLNKSEPNGDEDARNEEHEYSSSKVLRPANDRVSTHNSPNNCVLVNKRDPDELVNDSADLLFFKSLLPDVRQMSEHGKRNFKISVLRLIDKILTERELSMSVENDVSCSEVENQQKTNDED</sequence>
<evidence type="ECO:0000313" key="5">
    <source>
        <dbReference type="EMBL" id="CAL7940391.1"/>
    </source>
</evidence>
<dbReference type="PROSITE" id="PS51031">
    <property type="entry name" value="BESS"/>
    <property type="match status" value="1"/>
</dbReference>
<dbReference type="PANTHER" id="PTHR12243:SF60">
    <property type="entry name" value="SI:CH211-15D5.12-RELATED"/>
    <property type="match status" value="1"/>
</dbReference>
<dbReference type="Proteomes" id="UP001642520">
    <property type="component" value="Unassembled WGS sequence"/>
</dbReference>
<feature type="domain" description="BESS" evidence="4">
    <location>
        <begin position="180"/>
        <end position="219"/>
    </location>
</feature>
<evidence type="ECO:0008006" key="7">
    <source>
        <dbReference type="Google" id="ProtNLM"/>
    </source>
</evidence>
<keyword evidence="6" id="KW-1185">Reference proteome</keyword>
<dbReference type="PANTHER" id="PTHR12243">
    <property type="entry name" value="MADF DOMAIN TRANSCRIPTION FACTOR"/>
    <property type="match status" value="1"/>
</dbReference>
<evidence type="ECO:0000259" key="4">
    <source>
        <dbReference type="PROSITE" id="PS51031"/>
    </source>
</evidence>
<gene>
    <name evidence="5" type="ORF">XYLVIOL_LOCUS4472</name>
</gene>
<accession>A0ABP1NH85</accession>
<dbReference type="InterPro" id="IPR006578">
    <property type="entry name" value="MADF-dom"/>
</dbReference>
<evidence type="ECO:0000313" key="6">
    <source>
        <dbReference type="Proteomes" id="UP001642520"/>
    </source>
</evidence>
<keyword evidence="1" id="KW-0539">Nucleus</keyword>
<dbReference type="EMBL" id="CAXAJV020001290">
    <property type="protein sequence ID" value="CAL7940391.1"/>
    <property type="molecule type" value="Genomic_DNA"/>
</dbReference>
<dbReference type="Pfam" id="PF02944">
    <property type="entry name" value="BESS"/>
    <property type="match status" value="1"/>
</dbReference>
<proteinExistence type="predicted"/>
<organism evidence="5 6">
    <name type="scientific">Xylocopa violacea</name>
    <name type="common">Violet carpenter bee</name>
    <name type="synonym">Apis violacea</name>
    <dbReference type="NCBI Taxonomy" id="135666"/>
    <lineage>
        <taxon>Eukaryota</taxon>
        <taxon>Metazoa</taxon>
        <taxon>Ecdysozoa</taxon>
        <taxon>Arthropoda</taxon>
        <taxon>Hexapoda</taxon>
        <taxon>Insecta</taxon>
        <taxon>Pterygota</taxon>
        <taxon>Neoptera</taxon>
        <taxon>Endopterygota</taxon>
        <taxon>Hymenoptera</taxon>
        <taxon>Apocrita</taxon>
        <taxon>Aculeata</taxon>
        <taxon>Apoidea</taxon>
        <taxon>Anthophila</taxon>
        <taxon>Apidae</taxon>
        <taxon>Xylocopa</taxon>
        <taxon>Xylocopa</taxon>
    </lineage>
</organism>
<dbReference type="Pfam" id="PF10545">
    <property type="entry name" value="MADF_DNA_bdg"/>
    <property type="match status" value="1"/>
</dbReference>
<dbReference type="PROSITE" id="PS51029">
    <property type="entry name" value="MADF"/>
    <property type="match status" value="1"/>
</dbReference>
<feature type="region of interest" description="Disordered" evidence="2">
    <location>
        <begin position="98"/>
        <end position="165"/>
    </location>
</feature>
<comment type="subcellular location">
    <subcellularLocation>
        <location evidence="1">Nucleus</location>
    </subcellularLocation>
</comment>
<feature type="compositionally biased region" description="Basic and acidic residues" evidence="2">
    <location>
        <begin position="135"/>
        <end position="145"/>
    </location>
</feature>
<dbReference type="InterPro" id="IPR039353">
    <property type="entry name" value="TF_Adf1"/>
</dbReference>
<feature type="domain" description="MADF" evidence="3">
    <location>
        <begin position="9"/>
        <end position="92"/>
    </location>
</feature>
<comment type="caution">
    <text evidence="5">The sequence shown here is derived from an EMBL/GenBank/DDBJ whole genome shotgun (WGS) entry which is preliminary data.</text>
</comment>
<evidence type="ECO:0000256" key="2">
    <source>
        <dbReference type="SAM" id="MobiDB-lite"/>
    </source>
</evidence>
<name>A0ABP1NH85_XYLVO</name>